<dbReference type="GO" id="GO:0005524">
    <property type="term" value="F:ATP binding"/>
    <property type="evidence" value="ECO:0007669"/>
    <property type="project" value="UniProtKB-KW"/>
</dbReference>
<keyword evidence="5 6" id="KW-0067">ATP-binding</keyword>
<comment type="caution">
    <text evidence="8">The sequence shown here is derived from an EMBL/GenBank/DDBJ whole genome shotgun (WGS) entry which is preliminary data.</text>
</comment>
<dbReference type="STRING" id="1209962.L0P7B6"/>
<name>L0P7B6_PNEJI</name>
<keyword evidence="2" id="KW-0808">Transferase</keyword>
<evidence type="ECO:0000256" key="2">
    <source>
        <dbReference type="ARBA" id="ARBA00022679"/>
    </source>
</evidence>
<dbReference type="Pfam" id="PF00069">
    <property type="entry name" value="Pkinase"/>
    <property type="match status" value="1"/>
</dbReference>
<dbReference type="InParanoid" id="L0P7B6"/>
<dbReference type="EMBL" id="CAKM01000009">
    <property type="protein sequence ID" value="CCJ28117.1"/>
    <property type="molecule type" value="Genomic_DNA"/>
</dbReference>
<evidence type="ECO:0000256" key="3">
    <source>
        <dbReference type="ARBA" id="ARBA00022741"/>
    </source>
</evidence>
<organism evidence="9">
    <name type="scientific">Pneumocystis jirovecii</name>
    <name type="common">Human pneumocystis pneumonia agent</name>
    <dbReference type="NCBI Taxonomy" id="42068"/>
    <lineage>
        <taxon>Eukaryota</taxon>
        <taxon>Fungi</taxon>
        <taxon>Dikarya</taxon>
        <taxon>Ascomycota</taxon>
        <taxon>Taphrinomycotina</taxon>
        <taxon>Pneumocystomycetes</taxon>
        <taxon>Pneumocystaceae</taxon>
        <taxon>Pneumocystis</taxon>
    </lineage>
</organism>
<dbReference type="GO" id="GO:0004674">
    <property type="term" value="F:protein serine/threonine kinase activity"/>
    <property type="evidence" value="ECO:0007669"/>
    <property type="project" value="UniProtKB-KW"/>
</dbReference>
<evidence type="ECO:0000256" key="5">
    <source>
        <dbReference type="ARBA" id="ARBA00022840"/>
    </source>
</evidence>
<keyword evidence="1" id="KW-0723">Serine/threonine-protein kinase</keyword>
<dbReference type="VEuPathDB" id="FungiDB:PNEJI1_002932"/>
<evidence type="ECO:0000259" key="7">
    <source>
        <dbReference type="PROSITE" id="PS50011"/>
    </source>
</evidence>
<dbReference type="Gene3D" id="1.10.510.10">
    <property type="entry name" value="Transferase(Phosphotransferase) domain 1"/>
    <property type="match status" value="1"/>
</dbReference>
<keyword evidence="4" id="KW-0418">Kinase</keyword>
<dbReference type="PROSITE" id="PS00108">
    <property type="entry name" value="PROTEIN_KINASE_ST"/>
    <property type="match status" value="1"/>
</dbReference>
<evidence type="ECO:0000313" key="9">
    <source>
        <dbReference type="Proteomes" id="UP000010422"/>
    </source>
</evidence>
<dbReference type="FunFam" id="3.30.200.20:FF:000315">
    <property type="entry name" value="Calcium-dependent protein kinase 3"/>
    <property type="match status" value="1"/>
</dbReference>
<feature type="domain" description="Protein kinase" evidence="7">
    <location>
        <begin position="83"/>
        <end position="353"/>
    </location>
</feature>
<evidence type="ECO:0000256" key="4">
    <source>
        <dbReference type="ARBA" id="ARBA00022777"/>
    </source>
</evidence>
<dbReference type="SMART" id="SM00220">
    <property type="entry name" value="S_TKc"/>
    <property type="match status" value="1"/>
</dbReference>
<proteinExistence type="predicted"/>
<dbReference type="InterPro" id="IPR008271">
    <property type="entry name" value="Ser/Thr_kinase_AS"/>
</dbReference>
<dbReference type="SUPFAM" id="SSF56112">
    <property type="entry name" value="Protein kinase-like (PK-like)"/>
    <property type="match status" value="1"/>
</dbReference>
<gene>
    <name evidence="8" type="ORF">PNEJI1_002932</name>
</gene>
<dbReference type="FunCoup" id="L0P7B6">
    <property type="interactions" value="265"/>
</dbReference>
<accession>L0P7B6</accession>
<dbReference type="AlphaFoldDB" id="L0P7B6"/>
<dbReference type="InterPro" id="IPR030616">
    <property type="entry name" value="Aur-like"/>
</dbReference>
<dbReference type="InterPro" id="IPR011009">
    <property type="entry name" value="Kinase-like_dom_sf"/>
</dbReference>
<dbReference type="Proteomes" id="UP000010422">
    <property type="component" value="Unassembled WGS sequence"/>
</dbReference>
<evidence type="ECO:0000256" key="6">
    <source>
        <dbReference type="PIRSR" id="PIRSR630616-2"/>
    </source>
</evidence>
<dbReference type="InterPro" id="IPR000719">
    <property type="entry name" value="Prot_kinase_dom"/>
</dbReference>
<sequence>MIGVFKILIRSGKKIQNLFKHLPLPDCQNLKKTTYNGSEIQKKTKKNIKSIGNNKCEMAGPCSINENSNAQKYLPKYSGLEKYTLIEKMGDGAYSDVYKAICNDSKEYVAIKVIRKYKLNYLQKANVFKEIRIMQDVDHPNIVRFLSFLENDDYYFLILELLEGGEIFHQILLMLYAIFMKKKGIVHRDIKPENILFRPIPFIPSKSPKIRTGESTNKQDEGIFIKGIGAGGIGHVKIADFGLSKVIWDKQTMTPCGTISYTAPEILKDQKYSKCVDMWALGCVLYTLLCGFPPFYDENIQVLSRKVAQGEYSFLSPWWDEISKSSQDLISNLLRVDPRERYTIDQFLNHPWILESNKETQFTHDMSCISSTLTTDSTISLKSKLKTPFAFKGSRKDFGSLNIIPLRKAFDISYMVQRMKEENAFHMPMILNNNFENTEKINYFIKEALQKNMLSKAFKKDFYSEKKNSKNIYINHKEEYDTFTYPDYFSLTQSCTDHSLQKSHESQFELSLEKSSLLCRRKALIAVDI</sequence>
<keyword evidence="3 6" id="KW-0547">Nucleotide-binding</keyword>
<dbReference type="PROSITE" id="PS50011">
    <property type="entry name" value="PROTEIN_KINASE_DOM"/>
    <property type="match status" value="1"/>
</dbReference>
<evidence type="ECO:0000256" key="1">
    <source>
        <dbReference type="ARBA" id="ARBA00022527"/>
    </source>
</evidence>
<dbReference type="PANTHER" id="PTHR24350">
    <property type="entry name" value="SERINE/THREONINE-PROTEIN KINASE IAL-RELATED"/>
    <property type="match status" value="1"/>
</dbReference>
<feature type="binding site" evidence="6">
    <location>
        <position position="240"/>
    </location>
    <ligand>
        <name>ATP</name>
        <dbReference type="ChEBI" id="CHEBI:30616"/>
    </ligand>
</feature>
<reference evidence="8 9" key="1">
    <citation type="journal article" date="2012" name="MBio">
        <title>De novo assembly of the Pneumocystis jirovecii genome from a single bronchoalveolar lavage fluid specimen from a patient.</title>
        <authorList>
            <person name="Cisse O.H."/>
            <person name="Pagni M."/>
            <person name="Hauser P.M."/>
        </authorList>
    </citation>
    <scope>NUCLEOTIDE SEQUENCE [LARGE SCALE GENOMIC DNA]</scope>
    <source>
        <strain evidence="8 9">SE8</strain>
    </source>
</reference>
<feature type="binding site" evidence="6">
    <location>
        <position position="112"/>
    </location>
    <ligand>
        <name>ATP</name>
        <dbReference type="ChEBI" id="CHEBI:30616"/>
    </ligand>
</feature>
<protein>
    <recommendedName>
        <fullName evidence="7">Protein kinase domain-containing protein</fullName>
    </recommendedName>
</protein>
<dbReference type="Gene3D" id="3.30.200.20">
    <property type="entry name" value="Phosphorylase Kinase, domain 1"/>
    <property type="match status" value="1"/>
</dbReference>
<evidence type="ECO:0000313" key="8">
    <source>
        <dbReference type="EMBL" id="CCJ28117.1"/>
    </source>
</evidence>